<evidence type="ECO:0000313" key="4">
    <source>
        <dbReference type="Proteomes" id="UP000243723"/>
    </source>
</evidence>
<feature type="compositionally biased region" description="Low complexity" evidence="1">
    <location>
        <begin position="87"/>
        <end position="115"/>
    </location>
</feature>
<proteinExistence type="predicted"/>
<evidence type="ECO:0000256" key="2">
    <source>
        <dbReference type="SAM" id="SignalP"/>
    </source>
</evidence>
<organism evidence="3 4">
    <name type="scientific">Elsinoe australis</name>
    <dbReference type="NCBI Taxonomy" id="40998"/>
    <lineage>
        <taxon>Eukaryota</taxon>
        <taxon>Fungi</taxon>
        <taxon>Dikarya</taxon>
        <taxon>Ascomycota</taxon>
        <taxon>Pezizomycotina</taxon>
        <taxon>Dothideomycetes</taxon>
        <taxon>Dothideomycetidae</taxon>
        <taxon>Myriangiales</taxon>
        <taxon>Elsinoaceae</taxon>
        <taxon>Elsinoe</taxon>
    </lineage>
</organism>
<feature type="signal peptide" evidence="2">
    <location>
        <begin position="1"/>
        <end position="19"/>
    </location>
</feature>
<evidence type="ECO:0000313" key="3">
    <source>
        <dbReference type="EMBL" id="PSK55976.1"/>
    </source>
</evidence>
<feature type="chain" id="PRO_5015186419" evidence="2">
    <location>
        <begin position="20"/>
        <end position="217"/>
    </location>
</feature>
<name>A0A2P8A682_9PEZI</name>
<reference evidence="3 4" key="1">
    <citation type="submission" date="2017-05" db="EMBL/GenBank/DDBJ databases">
        <title>Draft genome sequence of Elsinoe australis.</title>
        <authorList>
            <person name="Cheng Q."/>
        </authorList>
    </citation>
    <scope>NUCLEOTIDE SEQUENCE [LARGE SCALE GENOMIC DNA]</scope>
    <source>
        <strain evidence="3 4">NL1</strain>
    </source>
</reference>
<comment type="caution">
    <text evidence="3">The sequence shown here is derived from an EMBL/GenBank/DDBJ whole genome shotgun (WGS) entry which is preliminary data.</text>
</comment>
<dbReference type="Proteomes" id="UP000243723">
    <property type="component" value="Unassembled WGS sequence"/>
</dbReference>
<feature type="region of interest" description="Disordered" evidence="1">
    <location>
        <begin position="72"/>
        <end position="115"/>
    </location>
</feature>
<evidence type="ECO:0000256" key="1">
    <source>
        <dbReference type="SAM" id="MobiDB-lite"/>
    </source>
</evidence>
<keyword evidence="2" id="KW-0732">Signal</keyword>
<gene>
    <name evidence="3" type="ORF">B9Z65_4854</name>
</gene>
<accession>A0A2P8A682</accession>
<protein>
    <submittedName>
        <fullName evidence="3">Uncharacterized protein</fullName>
    </submittedName>
</protein>
<keyword evidence="4" id="KW-1185">Reference proteome</keyword>
<dbReference type="EMBL" id="NHZQ01000066">
    <property type="protein sequence ID" value="PSK55976.1"/>
    <property type="molecule type" value="Genomic_DNA"/>
</dbReference>
<dbReference type="AlphaFoldDB" id="A0A2P8A682"/>
<sequence length="217" mass="22298">MYAVILLPLILAYFGHVTAQAQTTPGGQAQTPSSSQGLDVEVAMTLARKGNTPTSFGYVTKEPNAATEEILECQGRGGSTRRRLTRRGVGTSPSRPGAPSAPSSSSSTASSSSTTWTGDCAGAPFTIDSASGTMTVTLDQIPYQISLPKDKPSDSSIGCIDTAESKTGFCAHAVFAAFRIGEIFAVVTGYACIDGWGFCALDPGLSAGRDKGEGAAE</sequence>